<gene>
    <name evidence="3" type="ORF">GWP43_13375</name>
</gene>
<dbReference type="InterPro" id="IPR055592">
    <property type="entry name" value="DUF7168"/>
</dbReference>
<dbReference type="Proteomes" id="UP000464374">
    <property type="component" value="Chromosome"/>
</dbReference>
<sequence>MNTDAETIKKRIKKLLALSKSPNENEAMAALQKAQELMEAYHVTEAECVYASQTVKATKRESAWRSTLANTVASLYACEALRDVSSGQMIFYGESFDAFMAKEMYGYLSKTIDRMVKQNVRKRNTLKYKNQYRFGIVCRLAIRIYELGQKVSWAPEREHKLLAVKKAAENKFGIITRSELKTNQKGKAFNRGVADGGTVSLHRQATARNGYLEG</sequence>
<evidence type="ECO:0000259" key="2">
    <source>
        <dbReference type="Pfam" id="PF23771"/>
    </source>
</evidence>
<proteinExistence type="predicted"/>
<dbReference type="Pfam" id="PF23771">
    <property type="entry name" value="DUF7168"/>
    <property type="match status" value="1"/>
</dbReference>
<organism evidence="3 4">
    <name type="scientific">Treponema vincentii</name>
    <dbReference type="NCBI Taxonomy" id="69710"/>
    <lineage>
        <taxon>Bacteria</taxon>
        <taxon>Pseudomonadati</taxon>
        <taxon>Spirochaetota</taxon>
        <taxon>Spirochaetia</taxon>
        <taxon>Spirochaetales</taxon>
        <taxon>Treponemataceae</taxon>
        <taxon>Treponema</taxon>
    </lineage>
</organism>
<dbReference type="KEGG" id="trz:GWP43_13375"/>
<protein>
    <submittedName>
        <fullName evidence="3">DUF2786 domain-containing protein</fullName>
    </submittedName>
</protein>
<dbReference type="AlphaFoldDB" id="A0A6P1Y4R0"/>
<feature type="domain" description="DUF2786" evidence="1">
    <location>
        <begin position="8"/>
        <end position="44"/>
    </location>
</feature>
<name>A0A6P1Y4R0_9SPIR</name>
<dbReference type="Pfam" id="PF10979">
    <property type="entry name" value="DUF2786"/>
    <property type="match status" value="1"/>
</dbReference>
<accession>A0A6P1Y4R0</accession>
<evidence type="ECO:0000313" key="3">
    <source>
        <dbReference type="EMBL" id="QHX44280.1"/>
    </source>
</evidence>
<evidence type="ECO:0000259" key="1">
    <source>
        <dbReference type="Pfam" id="PF10979"/>
    </source>
</evidence>
<dbReference type="InterPro" id="IPR024498">
    <property type="entry name" value="DUF2786"/>
</dbReference>
<reference evidence="3 4" key="1">
    <citation type="submission" date="2020-01" db="EMBL/GenBank/DDBJ databases">
        <title>Complete genome sequence of a human oral phylogroup 1 Treponema sp. strain ATCC 700766, originally isolated from periodontitis dental plaque.</title>
        <authorList>
            <person name="Chan Y."/>
            <person name="Huo Y.-B."/>
            <person name="Yu X.-L."/>
            <person name="Zeng H."/>
            <person name="Leung W.-K."/>
            <person name="Watt R.M."/>
        </authorList>
    </citation>
    <scope>NUCLEOTIDE SEQUENCE [LARGE SCALE GENOMIC DNA]</scope>
    <source>
        <strain evidence="3 4">OMZ 804</strain>
    </source>
</reference>
<evidence type="ECO:0000313" key="4">
    <source>
        <dbReference type="Proteomes" id="UP000464374"/>
    </source>
</evidence>
<dbReference type="RefSeq" id="WP_162664555.1">
    <property type="nucleotide sequence ID" value="NZ_CP048020.1"/>
</dbReference>
<dbReference type="EMBL" id="CP048020">
    <property type="protein sequence ID" value="QHX44280.1"/>
    <property type="molecule type" value="Genomic_DNA"/>
</dbReference>
<feature type="domain" description="DUF7168" evidence="2">
    <location>
        <begin position="53"/>
        <end position="169"/>
    </location>
</feature>